<evidence type="ECO:0000313" key="1">
    <source>
        <dbReference type="EMBL" id="KKM02870.1"/>
    </source>
</evidence>
<sequence length="114" mass="13153">MQPVAPSMCFKEHVQIYAEHFEPEVVRMLDVARKTAPMLERGIVWITSANDSGHVIGSLHFQNRAFDIRIRNIIGHRAVEAREWAERMQEALGSDYDVVLAFDHIHVEWDIKGD</sequence>
<dbReference type="EMBL" id="LAZR01016821">
    <property type="protein sequence ID" value="KKM02870.1"/>
    <property type="molecule type" value="Genomic_DNA"/>
</dbReference>
<protein>
    <recommendedName>
        <fullName evidence="2">Peptidase M15A C-terminal domain-containing protein</fullName>
    </recommendedName>
</protein>
<organism evidence="1">
    <name type="scientific">marine sediment metagenome</name>
    <dbReference type="NCBI Taxonomy" id="412755"/>
    <lineage>
        <taxon>unclassified sequences</taxon>
        <taxon>metagenomes</taxon>
        <taxon>ecological metagenomes</taxon>
    </lineage>
</organism>
<name>A0A0F9GVM1_9ZZZZ</name>
<dbReference type="AlphaFoldDB" id="A0A0F9GVM1"/>
<comment type="caution">
    <text evidence="1">The sequence shown here is derived from an EMBL/GenBank/DDBJ whole genome shotgun (WGS) entry which is preliminary data.</text>
</comment>
<evidence type="ECO:0008006" key="2">
    <source>
        <dbReference type="Google" id="ProtNLM"/>
    </source>
</evidence>
<accession>A0A0F9GVM1</accession>
<reference evidence="1" key="1">
    <citation type="journal article" date="2015" name="Nature">
        <title>Complex archaea that bridge the gap between prokaryotes and eukaryotes.</title>
        <authorList>
            <person name="Spang A."/>
            <person name="Saw J.H."/>
            <person name="Jorgensen S.L."/>
            <person name="Zaremba-Niedzwiedzka K."/>
            <person name="Martijn J."/>
            <person name="Lind A.E."/>
            <person name="van Eijk R."/>
            <person name="Schleper C."/>
            <person name="Guy L."/>
            <person name="Ettema T.J."/>
        </authorList>
    </citation>
    <scope>NUCLEOTIDE SEQUENCE</scope>
</reference>
<proteinExistence type="predicted"/>
<gene>
    <name evidence="1" type="ORF">LCGC14_1780120</name>
</gene>